<evidence type="ECO:0000313" key="2">
    <source>
        <dbReference type="Proteomes" id="UP000234950"/>
    </source>
</evidence>
<evidence type="ECO:0000313" key="1">
    <source>
        <dbReference type="EMBL" id="PLS02444.1"/>
    </source>
</evidence>
<organism evidence="1 2">
    <name type="scientific">Neobacillus cucumis</name>
    <dbReference type="NCBI Taxonomy" id="1740721"/>
    <lineage>
        <taxon>Bacteria</taxon>
        <taxon>Bacillati</taxon>
        <taxon>Bacillota</taxon>
        <taxon>Bacilli</taxon>
        <taxon>Bacillales</taxon>
        <taxon>Bacillaceae</taxon>
        <taxon>Neobacillus</taxon>
    </lineage>
</organism>
<accession>A0A2N5HAA6</accession>
<dbReference type="Proteomes" id="UP000234950">
    <property type="component" value="Unassembled WGS sequence"/>
</dbReference>
<dbReference type="AlphaFoldDB" id="A0A2N5HAA6"/>
<keyword evidence="2" id="KW-1185">Reference proteome</keyword>
<dbReference type="OrthoDB" id="1747159at2"/>
<sequence length="278" mass="32745">MFLRNQMDITSYHQKYFRPSCLPALNLRFDTWESFTPYYDKTHEQIQLSPELTTTPEDTLLHYFSILREAVFIGDRGCGSIGQGSLPFPLAYNFLSKEYQKKLSYEDYLQLFTGIRHTSLIKLCRVPDEKRGIKFFYEVETIEGSESKKAEYFGYSYGFIMLAQENEGYRISDLSRMEEDFLCAPYHGWSHDAEAVVEVKYGNWCKLIHKKNPTIAYSYVKKICFRGNDGVDYCMIFFTLTNGTDVEIAQFRKARNEIWKQFTMHPEEECLTENREIL</sequence>
<name>A0A2N5HAA6_9BACI</name>
<dbReference type="EMBL" id="PGVE01000072">
    <property type="protein sequence ID" value="PLS02444.1"/>
    <property type="molecule type" value="Genomic_DNA"/>
</dbReference>
<comment type="caution">
    <text evidence="1">The sequence shown here is derived from an EMBL/GenBank/DDBJ whole genome shotgun (WGS) entry which is preliminary data.</text>
</comment>
<reference evidence="1 2" key="1">
    <citation type="submission" date="2017-11" db="EMBL/GenBank/DDBJ databases">
        <title>Comparitive Functional Genomics of Dry Heat Resistant strains isolated from the Viking Spacecraft.</title>
        <authorList>
            <person name="Seuylemezian A."/>
            <person name="Cooper K."/>
            <person name="Vaishampayan P."/>
        </authorList>
    </citation>
    <scope>NUCLEOTIDE SEQUENCE [LARGE SCALE GENOMIC DNA]</scope>
    <source>
        <strain evidence="1 2">V32-6</strain>
    </source>
</reference>
<proteinExistence type="predicted"/>
<gene>
    <name evidence="1" type="ORF">CVD27_20030</name>
</gene>
<protein>
    <submittedName>
        <fullName evidence="1">Uncharacterized protein</fullName>
    </submittedName>
</protein>